<name>A0A381XK83_9ZZZZ</name>
<sequence>MSIGIFLIISIFTFFLMKLVVKEHTMSMYHALDIKTRNLAHSALGRGIFQFSNFRNITPQSGQLNNGDYEISYDGVNDEDSDPLPYSHYTMLKSEAEISDSYRTTRI</sequence>
<dbReference type="AlphaFoldDB" id="A0A381XK83"/>
<protein>
    <submittedName>
        <fullName evidence="1">Uncharacterized protein</fullName>
    </submittedName>
</protein>
<gene>
    <name evidence="1" type="ORF">METZ01_LOCUS118002</name>
</gene>
<evidence type="ECO:0000313" key="1">
    <source>
        <dbReference type="EMBL" id="SVA65148.1"/>
    </source>
</evidence>
<dbReference type="EMBL" id="UINC01015480">
    <property type="protein sequence ID" value="SVA65148.1"/>
    <property type="molecule type" value="Genomic_DNA"/>
</dbReference>
<reference evidence="1" key="1">
    <citation type="submission" date="2018-05" db="EMBL/GenBank/DDBJ databases">
        <authorList>
            <person name="Lanie J.A."/>
            <person name="Ng W.-L."/>
            <person name="Kazmierczak K.M."/>
            <person name="Andrzejewski T.M."/>
            <person name="Davidsen T.M."/>
            <person name="Wayne K.J."/>
            <person name="Tettelin H."/>
            <person name="Glass J.I."/>
            <person name="Rusch D."/>
            <person name="Podicherti R."/>
            <person name="Tsui H.-C.T."/>
            <person name="Winkler M.E."/>
        </authorList>
    </citation>
    <scope>NUCLEOTIDE SEQUENCE</scope>
</reference>
<proteinExistence type="predicted"/>
<feature type="non-terminal residue" evidence="1">
    <location>
        <position position="107"/>
    </location>
</feature>
<accession>A0A381XK83</accession>
<organism evidence="1">
    <name type="scientific">marine metagenome</name>
    <dbReference type="NCBI Taxonomy" id="408172"/>
    <lineage>
        <taxon>unclassified sequences</taxon>
        <taxon>metagenomes</taxon>
        <taxon>ecological metagenomes</taxon>
    </lineage>
</organism>